<evidence type="ECO:0000313" key="3">
    <source>
        <dbReference type="EMBL" id="SPY97686.1"/>
    </source>
</evidence>
<evidence type="ECO:0000256" key="2">
    <source>
        <dbReference type="ARBA" id="ARBA00022679"/>
    </source>
</evidence>
<name>A0A2X2BWM1_PROMI</name>
<dbReference type="EC" id="2.4.2.4" evidence="3"/>
<dbReference type="SUPFAM" id="SSF52418">
    <property type="entry name" value="Nucleoside phosphorylase/phosphoribosyltransferase catalytic domain"/>
    <property type="match status" value="1"/>
</dbReference>
<keyword evidence="2 3" id="KW-0808">Transferase</keyword>
<dbReference type="Gene3D" id="3.40.1030.10">
    <property type="entry name" value="Nucleoside phosphorylase/phosphoribosyltransferase catalytic domain"/>
    <property type="match status" value="1"/>
</dbReference>
<keyword evidence="1 3" id="KW-0328">Glycosyltransferase</keyword>
<dbReference type="GO" id="GO:0009032">
    <property type="term" value="F:thymidine phosphorylase activity"/>
    <property type="evidence" value="ECO:0007669"/>
    <property type="project" value="UniProtKB-EC"/>
</dbReference>
<proteinExistence type="predicted"/>
<gene>
    <name evidence="3" type="primary">deoA_3</name>
    <name evidence="3" type="ORF">NCTC10975_02794</name>
</gene>
<organism evidence="3 4">
    <name type="scientific">Proteus mirabilis</name>
    <dbReference type="NCBI Taxonomy" id="584"/>
    <lineage>
        <taxon>Bacteria</taxon>
        <taxon>Pseudomonadati</taxon>
        <taxon>Pseudomonadota</taxon>
        <taxon>Gammaproteobacteria</taxon>
        <taxon>Enterobacterales</taxon>
        <taxon>Morganellaceae</taxon>
        <taxon>Proteus</taxon>
    </lineage>
</organism>
<evidence type="ECO:0000256" key="1">
    <source>
        <dbReference type="ARBA" id="ARBA00022676"/>
    </source>
</evidence>
<dbReference type="GO" id="GO:0006213">
    <property type="term" value="P:pyrimidine nucleoside metabolic process"/>
    <property type="evidence" value="ECO:0007669"/>
    <property type="project" value="InterPro"/>
</dbReference>
<reference evidence="3 4" key="1">
    <citation type="submission" date="2018-06" db="EMBL/GenBank/DDBJ databases">
        <authorList>
            <consortium name="Pathogen Informatics"/>
            <person name="Doyle S."/>
        </authorList>
    </citation>
    <scope>NUCLEOTIDE SEQUENCE [LARGE SCALE GENOMIC DNA]</scope>
    <source>
        <strain evidence="3 4">NCTC10975</strain>
    </source>
</reference>
<dbReference type="Proteomes" id="UP000251485">
    <property type="component" value="Unassembled WGS sequence"/>
</dbReference>
<evidence type="ECO:0000313" key="4">
    <source>
        <dbReference type="Proteomes" id="UP000251485"/>
    </source>
</evidence>
<dbReference type="EMBL" id="UAUE01000023">
    <property type="protein sequence ID" value="SPY97686.1"/>
    <property type="molecule type" value="Genomic_DNA"/>
</dbReference>
<dbReference type="InterPro" id="IPR035902">
    <property type="entry name" value="Nuc_phospho_transferase"/>
</dbReference>
<dbReference type="AlphaFoldDB" id="A0A2X2BWM1"/>
<accession>A0A2X2BWM1</accession>
<dbReference type="Gene3D" id="3.90.1170.30">
    <property type="entry name" value="Pyrimidine nucleoside phosphorylase-like, C-terminal domain"/>
    <property type="match status" value="1"/>
</dbReference>
<dbReference type="InterPro" id="IPR036566">
    <property type="entry name" value="PYNP-like_C_sf"/>
</dbReference>
<protein>
    <submittedName>
        <fullName evidence="3">Thymidine phosphorylase</fullName>
        <ecNumber evidence="3">2.4.2.4</ecNumber>
    </submittedName>
</protein>
<sequence length="69" mass="7662">MLDNGKAAEVFARMVAAQNGPTDFVENYNKYLPTAVLSKPVFAEKAGFVTEMDTRALGMSVCDFRRWSP</sequence>